<evidence type="ECO:0000256" key="3">
    <source>
        <dbReference type="ARBA" id="ARBA00022598"/>
    </source>
</evidence>
<keyword evidence="3 8" id="KW-0436">Ligase</keyword>
<accession>A0A0W0U0P0</accession>
<dbReference type="SUPFAM" id="SSF56037">
    <property type="entry name" value="PheT/TilS domain"/>
    <property type="match status" value="1"/>
</dbReference>
<evidence type="ECO:0000313" key="12">
    <source>
        <dbReference type="Proteomes" id="UP000054698"/>
    </source>
</evidence>
<dbReference type="Pfam" id="PF09179">
    <property type="entry name" value="TilS"/>
    <property type="match status" value="1"/>
</dbReference>
<sequence length="430" mass="48753">MTQSLLTIDWLTQLERYNRIFVGFSGGLDSTVLLQRLAIEPALFPKLTAVHVNHGLSPNALVWQAHCQQFCATLKIPLIIKSVEFARQSNIEEMARKARYQVFAQLLEESDCLVLGHHLNDQAETLLLQLFRGAGIEGLSAMAVEKEFMQGNLLRPFLHHSRQTLENYARLNQLQWIDDESNQDISFSRNYIRHQVMPLLSARWPGIINSLARTSSHCQQAQANLDDLARIDCPALAQAGSQLVISTFSHLSQARITNILRLWFKANQVRLPNTVTFNRLINEVIHARPDANPQISWDDVSVRRYQETLYLLKRQVKSSLLAITWTSFPKPLDLGGSGVLLASVNDKGLIVPPHSKIEIRFRQGGELFHWHGQSKQLKKLFQEWQIPPWLRGQIPLVFINGELAAVIGYAISDSFYGTTPAPAYELIINN</sequence>
<dbReference type="Proteomes" id="UP000054698">
    <property type="component" value="Unassembled WGS sequence"/>
</dbReference>
<dbReference type="InterPro" id="IPR012094">
    <property type="entry name" value="tRNA_Ile_lys_synt"/>
</dbReference>
<dbReference type="InterPro" id="IPR011063">
    <property type="entry name" value="TilS/TtcA_N"/>
</dbReference>
<dbReference type="PATRIC" id="fig|453.4.peg.1173"/>
<dbReference type="HAMAP" id="MF_01161">
    <property type="entry name" value="tRNA_Ile_lys_synt"/>
    <property type="match status" value="1"/>
</dbReference>
<evidence type="ECO:0000256" key="5">
    <source>
        <dbReference type="ARBA" id="ARBA00022741"/>
    </source>
</evidence>
<dbReference type="RefSeq" id="WP_058444684.1">
    <property type="nucleotide sequence ID" value="NZ_CAAAHT010000008.1"/>
</dbReference>
<feature type="domain" description="Lysidine-tRNA(Ile) synthetase C-terminal" evidence="9">
    <location>
        <begin position="357"/>
        <end position="428"/>
    </location>
</feature>
<protein>
    <recommendedName>
        <fullName evidence="8">tRNA(Ile)-lysidine synthase</fullName>
        <ecNumber evidence="8">6.3.4.19</ecNumber>
    </recommendedName>
    <alternativeName>
        <fullName evidence="8">tRNA(Ile)-2-lysyl-cytidine synthase</fullName>
    </alternativeName>
    <alternativeName>
        <fullName evidence="8">tRNA(Ile)-lysidine synthetase</fullName>
    </alternativeName>
</protein>
<evidence type="ECO:0000256" key="1">
    <source>
        <dbReference type="ARBA" id="ARBA00004496"/>
    </source>
</evidence>
<dbReference type="NCBIfam" id="TIGR02433">
    <property type="entry name" value="lysidine_TilS_C"/>
    <property type="match status" value="1"/>
</dbReference>
<dbReference type="Pfam" id="PF11734">
    <property type="entry name" value="TilS_C"/>
    <property type="match status" value="1"/>
</dbReference>
<evidence type="ECO:0000259" key="9">
    <source>
        <dbReference type="SMART" id="SM00977"/>
    </source>
</evidence>
<dbReference type="CDD" id="cd01992">
    <property type="entry name" value="TilS_N"/>
    <property type="match status" value="1"/>
</dbReference>
<dbReference type="PANTHER" id="PTHR43033">
    <property type="entry name" value="TRNA(ILE)-LYSIDINE SYNTHASE-RELATED"/>
    <property type="match status" value="1"/>
</dbReference>
<keyword evidence="5 8" id="KW-0547">Nucleotide-binding</keyword>
<name>A0A0W0U0P0_9GAMM</name>
<keyword evidence="12" id="KW-1185">Reference proteome</keyword>
<dbReference type="STRING" id="453.Lfee_1092"/>
<dbReference type="Gene3D" id="3.40.50.620">
    <property type="entry name" value="HUPs"/>
    <property type="match status" value="1"/>
</dbReference>
<gene>
    <name evidence="8 11" type="primary">tilS</name>
    <name evidence="10" type="ORF">Lfee_1092</name>
    <name evidence="11" type="ORF">NCTC12022_02039</name>
</gene>
<dbReference type="GO" id="GO:0005524">
    <property type="term" value="F:ATP binding"/>
    <property type="evidence" value="ECO:0007669"/>
    <property type="project" value="UniProtKB-UniRule"/>
</dbReference>
<dbReference type="EMBL" id="LNYB01000031">
    <property type="protein sequence ID" value="KTD01488.1"/>
    <property type="molecule type" value="Genomic_DNA"/>
</dbReference>
<evidence type="ECO:0000256" key="8">
    <source>
        <dbReference type="HAMAP-Rule" id="MF_01161"/>
    </source>
</evidence>
<dbReference type="NCBIfam" id="TIGR02432">
    <property type="entry name" value="lysidine_TilS_N"/>
    <property type="match status" value="1"/>
</dbReference>
<keyword evidence="4 8" id="KW-0819">tRNA processing</keyword>
<dbReference type="AlphaFoldDB" id="A0A0W0U0P0"/>
<dbReference type="OrthoDB" id="9807403at2"/>
<feature type="binding site" evidence="8">
    <location>
        <begin position="25"/>
        <end position="30"/>
    </location>
    <ligand>
        <name>ATP</name>
        <dbReference type="ChEBI" id="CHEBI:30616"/>
    </ligand>
</feature>
<comment type="domain">
    <text evidence="8">The N-terminal region contains the highly conserved SGGXDS motif, predicted to be a P-loop motif involved in ATP binding.</text>
</comment>
<comment type="catalytic activity">
    <reaction evidence="7 8">
        <text>cytidine(34) in tRNA(Ile2) + L-lysine + ATP = lysidine(34) in tRNA(Ile2) + AMP + diphosphate + H(+)</text>
        <dbReference type="Rhea" id="RHEA:43744"/>
        <dbReference type="Rhea" id="RHEA-COMP:10625"/>
        <dbReference type="Rhea" id="RHEA-COMP:10670"/>
        <dbReference type="ChEBI" id="CHEBI:15378"/>
        <dbReference type="ChEBI" id="CHEBI:30616"/>
        <dbReference type="ChEBI" id="CHEBI:32551"/>
        <dbReference type="ChEBI" id="CHEBI:33019"/>
        <dbReference type="ChEBI" id="CHEBI:82748"/>
        <dbReference type="ChEBI" id="CHEBI:83665"/>
        <dbReference type="ChEBI" id="CHEBI:456215"/>
        <dbReference type="EC" id="6.3.4.19"/>
    </reaction>
</comment>
<dbReference type="EC" id="6.3.4.19" evidence="8"/>
<evidence type="ECO:0000256" key="4">
    <source>
        <dbReference type="ARBA" id="ARBA00022694"/>
    </source>
</evidence>
<dbReference type="InterPro" id="IPR012795">
    <property type="entry name" value="tRNA_Ile_lys_synt_N"/>
</dbReference>
<evidence type="ECO:0000313" key="13">
    <source>
        <dbReference type="Proteomes" id="UP000251942"/>
    </source>
</evidence>
<proteinExistence type="inferred from homology"/>
<dbReference type="Proteomes" id="UP000251942">
    <property type="component" value="Unassembled WGS sequence"/>
</dbReference>
<dbReference type="GO" id="GO:0032267">
    <property type="term" value="F:tRNA(Ile)-lysidine synthase activity"/>
    <property type="evidence" value="ECO:0007669"/>
    <property type="project" value="UniProtKB-EC"/>
</dbReference>
<evidence type="ECO:0000256" key="6">
    <source>
        <dbReference type="ARBA" id="ARBA00022840"/>
    </source>
</evidence>
<dbReference type="SUPFAM" id="SSF52402">
    <property type="entry name" value="Adenine nucleotide alpha hydrolases-like"/>
    <property type="match status" value="1"/>
</dbReference>
<comment type="subcellular location">
    <subcellularLocation>
        <location evidence="1 8">Cytoplasm</location>
    </subcellularLocation>
</comment>
<evidence type="ECO:0000256" key="7">
    <source>
        <dbReference type="ARBA" id="ARBA00048539"/>
    </source>
</evidence>
<evidence type="ECO:0000313" key="11">
    <source>
        <dbReference type="EMBL" id="SPX61299.1"/>
    </source>
</evidence>
<comment type="function">
    <text evidence="8">Ligates lysine onto the cytidine present at position 34 of the AUA codon-specific tRNA(Ile) that contains the anticodon CAU, in an ATP-dependent manner. Cytidine is converted to lysidine, thus changing the amino acid specificity of the tRNA from methionine to isoleucine.</text>
</comment>
<evidence type="ECO:0000313" key="10">
    <source>
        <dbReference type="EMBL" id="KTD01488.1"/>
    </source>
</evidence>
<dbReference type="InterPro" id="IPR015262">
    <property type="entry name" value="tRNA_Ile_lys_synt_subst-bd"/>
</dbReference>
<keyword evidence="6 8" id="KW-0067">ATP-binding</keyword>
<reference evidence="11 13" key="2">
    <citation type="submission" date="2018-06" db="EMBL/GenBank/DDBJ databases">
        <authorList>
            <consortium name="Pathogen Informatics"/>
            <person name="Doyle S."/>
        </authorList>
    </citation>
    <scope>NUCLEOTIDE SEQUENCE [LARGE SCALE GENOMIC DNA]</scope>
    <source>
        <strain evidence="11 13">NCTC12022</strain>
    </source>
</reference>
<keyword evidence="2 8" id="KW-0963">Cytoplasm</keyword>
<dbReference type="Gene3D" id="1.20.59.20">
    <property type="match status" value="1"/>
</dbReference>
<dbReference type="SMART" id="SM00977">
    <property type="entry name" value="TilS_C"/>
    <property type="match status" value="1"/>
</dbReference>
<dbReference type="GO" id="GO:0005737">
    <property type="term" value="C:cytoplasm"/>
    <property type="evidence" value="ECO:0007669"/>
    <property type="project" value="UniProtKB-SubCell"/>
</dbReference>
<dbReference type="Pfam" id="PF01171">
    <property type="entry name" value="ATP_bind_3"/>
    <property type="match status" value="1"/>
</dbReference>
<dbReference type="InterPro" id="IPR012796">
    <property type="entry name" value="Lysidine-tRNA-synth_C"/>
</dbReference>
<evidence type="ECO:0000256" key="2">
    <source>
        <dbReference type="ARBA" id="ARBA00022490"/>
    </source>
</evidence>
<dbReference type="SUPFAM" id="SSF82829">
    <property type="entry name" value="MesJ substrate recognition domain-like"/>
    <property type="match status" value="1"/>
</dbReference>
<organism evidence="10 12">
    <name type="scientific">Legionella feeleii</name>
    <dbReference type="NCBI Taxonomy" id="453"/>
    <lineage>
        <taxon>Bacteria</taxon>
        <taxon>Pseudomonadati</taxon>
        <taxon>Pseudomonadota</taxon>
        <taxon>Gammaproteobacteria</taxon>
        <taxon>Legionellales</taxon>
        <taxon>Legionellaceae</taxon>
        <taxon>Legionella</taxon>
    </lineage>
</organism>
<dbReference type="InterPro" id="IPR014729">
    <property type="entry name" value="Rossmann-like_a/b/a_fold"/>
</dbReference>
<comment type="similarity">
    <text evidence="8">Belongs to the tRNA(Ile)-lysidine synthase family.</text>
</comment>
<reference evidence="10 12" key="1">
    <citation type="submission" date="2015-11" db="EMBL/GenBank/DDBJ databases">
        <title>Genomic analysis of 38 Legionella species identifies large and diverse effector repertoires.</title>
        <authorList>
            <person name="Burstein D."/>
            <person name="Amaro F."/>
            <person name="Zusman T."/>
            <person name="Lifshitz Z."/>
            <person name="Cohen O."/>
            <person name="Gilbert J.A."/>
            <person name="Pupko T."/>
            <person name="Shuman H.A."/>
            <person name="Segal G."/>
        </authorList>
    </citation>
    <scope>NUCLEOTIDE SEQUENCE [LARGE SCALE GENOMIC DNA]</scope>
    <source>
        <strain evidence="10 12">WO-44C</strain>
    </source>
</reference>
<dbReference type="GO" id="GO:0006400">
    <property type="term" value="P:tRNA modification"/>
    <property type="evidence" value="ECO:0007669"/>
    <property type="project" value="UniProtKB-UniRule"/>
</dbReference>
<dbReference type="PANTHER" id="PTHR43033:SF1">
    <property type="entry name" value="TRNA(ILE)-LYSIDINE SYNTHASE-RELATED"/>
    <property type="match status" value="1"/>
</dbReference>
<dbReference type="EMBL" id="UASS01000018">
    <property type="protein sequence ID" value="SPX61299.1"/>
    <property type="molecule type" value="Genomic_DNA"/>
</dbReference>